<dbReference type="GO" id="GO:0003677">
    <property type="term" value="F:DNA binding"/>
    <property type="evidence" value="ECO:0007669"/>
    <property type="project" value="UniProtKB-UniRule"/>
</dbReference>
<dbReference type="EMBL" id="LLXL01001453">
    <property type="protein sequence ID" value="PKK64372.1"/>
    <property type="molecule type" value="Genomic_DNA"/>
</dbReference>
<dbReference type="VEuPathDB" id="FungiDB:FUN_001241"/>
<dbReference type="Proteomes" id="UP000233469">
    <property type="component" value="Unassembled WGS sequence"/>
</dbReference>
<sequence>MDKVISFADQANGTLNCKKKIKKKKINKIPEKASPSTSHSLNIHIKAPSQPNITVDDLLSRKKLPDGTNKRVPCAFIIYRMALQRELKSRGHKLTLPQVSVMAADAWKIEPEEVKQGYINLSNDAKARYNKTQRRNSSIIENTGDNNTDLPDNVITDESSFNDVVGPHFFILPPENTLNFDSSNNYIATENYYNNIGNLEINNNLTAFESSLVERVRILEGHLNLVAEFLGVQLW</sequence>
<evidence type="ECO:0000313" key="3">
    <source>
        <dbReference type="EMBL" id="PKK64372.1"/>
    </source>
</evidence>
<evidence type="ECO:0000256" key="1">
    <source>
        <dbReference type="PROSITE-ProRule" id="PRU00267"/>
    </source>
</evidence>
<proteinExistence type="predicted"/>
<dbReference type="InterPro" id="IPR009071">
    <property type="entry name" value="HMG_box_dom"/>
</dbReference>
<dbReference type="Pfam" id="PF00505">
    <property type="entry name" value="HMG_box"/>
    <property type="match status" value="1"/>
</dbReference>
<evidence type="ECO:0000259" key="2">
    <source>
        <dbReference type="PROSITE" id="PS50118"/>
    </source>
</evidence>
<dbReference type="GO" id="GO:0005634">
    <property type="term" value="C:nucleus"/>
    <property type="evidence" value="ECO:0007669"/>
    <property type="project" value="UniProtKB-UniRule"/>
</dbReference>
<accession>A0A2N1MRV5</accession>
<dbReference type="SMART" id="SM00398">
    <property type="entry name" value="HMG"/>
    <property type="match status" value="1"/>
</dbReference>
<keyword evidence="1" id="KW-0539">Nucleus</keyword>
<dbReference type="SUPFAM" id="SSF47095">
    <property type="entry name" value="HMG-box"/>
    <property type="match status" value="1"/>
</dbReference>
<name>A0A2N1MRV5_9GLOM</name>
<feature type="DNA-binding region" description="HMG box" evidence="1">
    <location>
        <begin position="69"/>
        <end position="137"/>
    </location>
</feature>
<feature type="domain" description="HMG box" evidence="2">
    <location>
        <begin position="69"/>
        <end position="137"/>
    </location>
</feature>
<dbReference type="Gene3D" id="1.10.30.10">
    <property type="entry name" value="High mobility group box domain"/>
    <property type="match status" value="1"/>
</dbReference>
<evidence type="ECO:0000313" key="4">
    <source>
        <dbReference type="Proteomes" id="UP000233469"/>
    </source>
</evidence>
<keyword evidence="1" id="KW-0238">DNA-binding</keyword>
<dbReference type="InterPro" id="IPR036910">
    <property type="entry name" value="HMG_box_dom_sf"/>
</dbReference>
<dbReference type="AlphaFoldDB" id="A0A2N1MRV5"/>
<organism evidence="3 4">
    <name type="scientific">Rhizophagus irregularis</name>
    <dbReference type="NCBI Taxonomy" id="588596"/>
    <lineage>
        <taxon>Eukaryota</taxon>
        <taxon>Fungi</taxon>
        <taxon>Fungi incertae sedis</taxon>
        <taxon>Mucoromycota</taxon>
        <taxon>Glomeromycotina</taxon>
        <taxon>Glomeromycetes</taxon>
        <taxon>Glomerales</taxon>
        <taxon>Glomeraceae</taxon>
        <taxon>Rhizophagus</taxon>
    </lineage>
</organism>
<reference evidence="3 4" key="2">
    <citation type="submission" date="2017-10" db="EMBL/GenBank/DDBJ databases">
        <title>Extensive intraspecific genome diversity in a model arbuscular mycorrhizal fungus.</title>
        <authorList>
            <person name="Chen E.C.H."/>
            <person name="Morin E."/>
            <person name="Baudet D."/>
            <person name="Noel J."/>
            <person name="Ndikumana S."/>
            <person name="Charron P."/>
            <person name="St-Onge C."/>
            <person name="Giorgi J."/>
            <person name="Grigoriev I.V."/>
            <person name="Roux C."/>
            <person name="Martin F.M."/>
            <person name="Corradi N."/>
        </authorList>
    </citation>
    <scope>NUCLEOTIDE SEQUENCE [LARGE SCALE GENOMIC DNA]</scope>
    <source>
        <strain evidence="3 4">C2</strain>
    </source>
</reference>
<dbReference type="VEuPathDB" id="FungiDB:RhiirFUN_026695"/>
<reference evidence="3 4" key="1">
    <citation type="submission" date="2016-04" db="EMBL/GenBank/DDBJ databases">
        <title>Genome analyses suggest a sexual origin of heterokaryosis in a supposedly ancient asexual fungus.</title>
        <authorList>
            <person name="Ropars J."/>
            <person name="Sedzielewska K."/>
            <person name="Noel J."/>
            <person name="Charron P."/>
            <person name="Farinelli L."/>
            <person name="Marton T."/>
            <person name="Kruger M."/>
            <person name="Pelin A."/>
            <person name="Brachmann A."/>
            <person name="Corradi N."/>
        </authorList>
    </citation>
    <scope>NUCLEOTIDE SEQUENCE [LARGE SCALE GENOMIC DNA]</scope>
    <source>
        <strain evidence="3 4">C2</strain>
    </source>
</reference>
<dbReference type="PROSITE" id="PS50118">
    <property type="entry name" value="HMG_BOX_2"/>
    <property type="match status" value="1"/>
</dbReference>
<protein>
    <recommendedName>
        <fullName evidence="2">HMG box domain-containing protein</fullName>
    </recommendedName>
</protein>
<gene>
    <name evidence="3" type="ORF">RhiirC2_716331</name>
</gene>
<comment type="caution">
    <text evidence="3">The sequence shown here is derived from an EMBL/GenBank/DDBJ whole genome shotgun (WGS) entry which is preliminary data.</text>
</comment>
<dbReference type="VEuPathDB" id="FungiDB:RhiirA1_461422"/>